<gene>
    <name evidence="5" type="ORF">SSP24_44730</name>
</gene>
<keyword evidence="2" id="KW-0378">Hydrolase</keyword>
<feature type="compositionally biased region" description="Polar residues" evidence="3">
    <location>
        <begin position="198"/>
        <end position="210"/>
    </location>
</feature>
<dbReference type="InterPro" id="IPR036779">
    <property type="entry name" value="LysM_dom_sf"/>
</dbReference>
<dbReference type="CDD" id="cd00118">
    <property type="entry name" value="LysM"/>
    <property type="match status" value="1"/>
</dbReference>
<dbReference type="PROSITE" id="PS51782">
    <property type="entry name" value="LYSM"/>
    <property type="match status" value="1"/>
</dbReference>
<accession>A0A4Y3VL01</accession>
<dbReference type="GO" id="GO:0016787">
    <property type="term" value="F:hydrolase activity"/>
    <property type="evidence" value="ECO:0007669"/>
    <property type="project" value="UniProtKB-KW"/>
</dbReference>
<dbReference type="Proteomes" id="UP000317881">
    <property type="component" value="Unassembled WGS sequence"/>
</dbReference>
<dbReference type="RefSeq" id="WP_141311443.1">
    <property type="nucleotide sequence ID" value="NZ_BJND01000032.1"/>
</dbReference>
<sequence>MLSGNGRHRRPRQAPALVVAAGVTGSAIAIPLLGATGASAASGTTWDRVAECETGGSWSADTGNGYYGGLQLSQDDWEKYGGLTYAASADRASRSQQIAVAEKVLADQGVGAWATCGPLVGLDTDSASARVDTGVAGDASSTPLDTRSGDSGSLSNSLGLSNSSSGSYSGGTASSDGSSAANGSNGSNSSNGVDSSNEPSGSDTPTNSANPTESTESSESTPSSGSTSSTPSTPSGTSTPSSGSESSQSPESGESVLNSPSPDVSSSTPSTSNLTDTGALLGLGKHRGDSANEEAADGRTVESSGRHASRSGATTRAAADGSYTVREGDSLAGIADSLGVQGGWSTLYAENKDSLGTDPNLILPGQTLDVGVESGS</sequence>
<feature type="compositionally biased region" description="Basic and acidic residues" evidence="3">
    <location>
        <begin position="286"/>
        <end position="300"/>
    </location>
</feature>
<evidence type="ECO:0000256" key="2">
    <source>
        <dbReference type="ARBA" id="ARBA00022801"/>
    </source>
</evidence>
<feature type="compositionally biased region" description="Low complexity" evidence="3">
    <location>
        <begin position="149"/>
        <end position="197"/>
    </location>
</feature>
<dbReference type="InterPro" id="IPR023346">
    <property type="entry name" value="Lysozyme-like_dom_sf"/>
</dbReference>
<dbReference type="SUPFAM" id="SSF53955">
    <property type="entry name" value="Lysozyme-like"/>
    <property type="match status" value="1"/>
</dbReference>
<evidence type="ECO:0000313" key="5">
    <source>
        <dbReference type="EMBL" id="GEC06818.1"/>
    </source>
</evidence>
<dbReference type="Gene3D" id="3.10.350.10">
    <property type="entry name" value="LysM domain"/>
    <property type="match status" value="1"/>
</dbReference>
<feature type="compositionally biased region" description="Low complexity" evidence="3">
    <location>
        <begin position="211"/>
        <end position="277"/>
    </location>
</feature>
<name>A0A4Y3VL01_9ACTN</name>
<dbReference type="OrthoDB" id="1404170at2"/>
<dbReference type="Pfam" id="PF06737">
    <property type="entry name" value="Transglycosylas"/>
    <property type="match status" value="1"/>
</dbReference>
<keyword evidence="6" id="KW-1185">Reference proteome</keyword>
<dbReference type="Gene3D" id="1.10.530.10">
    <property type="match status" value="1"/>
</dbReference>
<organism evidence="5 6">
    <name type="scientific">Streptomyces spinoverrucosus</name>
    <dbReference type="NCBI Taxonomy" id="284043"/>
    <lineage>
        <taxon>Bacteria</taxon>
        <taxon>Bacillati</taxon>
        <taxon>Actinomycetota</taxon>
        <taxon>Actinomycetes</taxon>
        <taxon>Kitasatosporales</taxon>
        <taxon>Streptomycetaceae</taxon>
        <taxon>Streptomyces</taxon>
    </lineage>
</organism>
<dbReference type="CDD" id="cd13925">
    <property type="entry name" value="RPF"/>
    <property type="match status" value="1"/>
</dbReference>
<feature type="domain" description="LysM" evidence="4">
    <location>
        <begin position="321"/>
        <end position="370"/>
    </location>
</feature>
<dbReference type="Pfam" id="PF01476">
    <property type="entry name" value="LysM"/>
    <property type="match status" value="1"/>
</dbReference>
<evidence type="ECO:0000256" key="3">
    <source>
        <dbReference type="SAM" id="MobiDB-lite"/>
    </source>
</evidence>
<dbReference type="InterPro" id="IPR010618">
    <property type="entry name" value="RPF"/>
</dbReference>
<evidence type="ECO:0000259" key="4">
    <source>
        <dbReference type="PROSITE" id="PS51782"/>
    </source>
</evidence>
<proteinExistence type="inferred from homology"/>
<dbReference type="InterPro" id="IPR052196">
    <property type="entry name" value="Bact_Kbp"/>
</dbReference>
<dbReference type="PANTHER" id="PTHR34700">
    <property type="entry name" value="POTASSIUM BINDING PROTEIN KBP"/>
    <property type="match status" value="1"/>
</dbReference>
<dbReference type="AlphaFoldDB" id="A0A4Y3VL01"/>
<evidence type="ECO:0000313" key="6">
    <source>
        <dbReference type="Proteomes" id="UP000317881"/>
    </source>
</evidence>
<feature type="region of interest" description="Disordered" evidence="3">
    <location>
        <begin position="133"/>
        <end position="322"/>
    </location>
</feature>
<comment type="caution">
    <text evidence="5">The sequence shown here is derived from an EMBL/GenBank/DDBJ whole genome shotgun (WGS) entry which is preliminary data.</text>
</comment>
<dbReference type="InterPro" id="IPR018392">
    <property type="entry name" value="LysM"/>
</dbReference>
<dbReference type="PANTHER" id="PTHR34700:SF4">
    <property type="entry name" value="PHAGE-LIKE ELEMENT PBSX PROTEIN XKDP"/>
    <property type="match status" value="1"/>
</dbReference>
<comment type="similarity">
    <text evidence="1">Belongs to the transglycosylase family. Rpf subfamily.</text>
</comment>
<feature type="compositionally biased region" description="Low complexity" evidence="3">
    <location>
        <begin position="310"/>
        <end position="321"/>
    </location>
</feature>
<protein>
    <submittedName>
        <fullName evidence="5">Peptidoglycan-binding protein LysM</fullName>
    </submittedName>
</protein>
<evidence type="ECO:0000256" key="1">
    <source>
        <dbReference type="ARBA" id="ARBA00010830"/>
    </source>
</evidence>
<reference evidence="5 6" key="1">
    <citation type="submission" date="2019-06" db="EMBL/GenBank/DDBJ databases">
        <title>Whole genome shotgun sequence of Streptomyces spinoverrucosus NBRC 14228.</title>
        <authorList>
            <person name="Hosoyama A."/>
            <person name="Uohara A."/>
            <person name="Ohji S."/>
            <person name="Ichikawa N."/>
        </authorList>
    </citation>
    <scope>NUCLEOTIDE SEQUENCE [LARGE SCALE GENOMIC DNA]</scope>
    <source>
        <strain evidence="5 6">NBRC 14228</strain>
    </source>
</reference>
<dbReference type="SMART" id="SM00257">
    <property type="entry name" value="LysM"/>
    <property type="match status" value="1"/>
</dbReference>
<dbReference type="EMBL" id="BJND01000032">
    <property type="protein sequence ID" value="GEC06818.1"/>
    <property type="molecule type" value="Genomic_DNA"/>
</dbReference>